<gene>
    <name evidence="1" type="ORF">GMARGA_LOCUS35141</name>
</gene>
<organism evidence="1 2">
    <name type="scientific">Gigaspora margarita</name>
    <dbReference type="NCBI Taxonomy" id="4874"/>
    <lineage>
        <taxon>Eukaryota</taxon>
        <taxon>Fungi</taxon>
        <taxon>Fungi incertae sedis</taxon>
        <taxon>Mucoromycota</taxon>
        <taxon>Glomeromycotina</taxon>
        <taxon>Glomeromycetes</taxon>
        <taxon>Diversisporales</taxon>
        <taxon>Gigasporaceae</taxon>
        <taxon>Gigaspora</taxon>
    </lineage>
</organism>
<proteinExistence type="predicted"/>
<keyword evidence="2" id="KW-1185">Reference proteome</keyword>
<feature type="non-terminal residue" evidence="1">
    <location>
        <position position="82"/>
    </location>
</feature>
<evidence type="ECO:0000313" key="2">
    <source>
        <dbReference type="Proteomes" id="UP000789901"/>
    </source>
</evidence>
<accession>A0ABN7WU51</accession>
<dbReference type="EMBL" id="CAJVQB010064084">
    <property type="protein sequence ID" value="CAG8840903.1"/>
    <property type="molecule type" value="Genomic_DNA"/>
</dbReference>
<comment type="caution">
    <text evidence="1">The sequence shown here is derived from an EMBL/GenBank/DDBJ whole genome shotgun (WGS) entry which is preliminary data.</text>
</comment>
<protein>
    <submittedName>
        <fullName evidence="1">1208_t:CDS:1</fullName>
    </submittedName>
</protein>
<evidence type="ECO:0000313" key="1">
    <source>
        <dbReference type="EMBL" id="CAG8840903.1"/>
    </source>
</evidence>
<sequence length="82" mass="9258">MYQDINISDVSRFICYPDLSYGLMCGGYATVKDRLFDITLAAHIWYKIDVLVGRHYSLPPVYGPKLMSTDVLVGLGRQIICP</sequence>
<dbReference type="Proteomes" id="UP000789901">
    <property type="component" value="Unassembled WGS sequence"/>
</dbReference>
<name>A0ABN7WU51_GIGMA</name>
<reference evidence="1 2" key="1">
    <citation type="submission" date="2021-06" db="EMBL/GenBank/DDBJ databases">
        <authorList>
            <person name="Kallberg Y."/>
            <person name="Tangrot J."/>
            <person name="Rosling A."/>
        </authorList>
    </citation>
    <scope>NUCLEOTIDE SEQUENCE [LARGE SCALE GENOMIC DNA]</scope>
    <source>
        <strain evidence="1 2">120-4 pot B 10/14</strain>
    </source>
</reference>